<organism evidence="2 3">
    <name type="scientific">Phytohabitans aurantiacus</name>
    <dbReference type="NCBI Taxonomy" id="3016789"/>
    <lineage>
        <taxon>Bacteria</taxon>
        <taxon>Bacillati</taxon>
        <taxon>Actinomycetota</taxon>
        <taxon>Actinomycetes</taxon>
        <taxon>Micromonosporales</taxon>
        <taxon>Micromonosporaceae</taxon>
    </lineage>
</organism>
<evidence type="ECO:0000313" key="2">
    <source>
        <dbReference type="EMBL" id="GLI01180.1"/>
    </source>
</evidence>
<sequence>MASYAQDERRALADLFLAVGPDAPTLCEGWTTRDLAAHIVMRERRPDAAAGIVVGALSGHAERVRRKLADKPYPELVGLVRTAPWWSPVSNPLTDASVNTLEFFIHHEDVRRAAPGWRARELPHDFQKTLWRRARGSARLALRRVRAAVLIQAPGYGETTAGAGGQRVRLIGPPGELALFLSGRQRATRVQVDAPPPVADHLRTARLGI</sequence>
<dbReference type="NCBIfam" id="TIGR03085">
    <property type="entry name" value="TIGR03085 family metal-binding protein"/>
    <property type="match status" value="1"/>
</dbReference>
<reference evidence="2" key="1">
    <citation type="submission" date="2022-12" db="EMBL/GenBank/DDBJ databases">
        <title>New Phytohabitans aurantiacus sp. RD004123 nov., an actinomycete isolated from soil.</title>
        <authorList>
            <person name="Triningsih D.W."/>
            <person name="Harunari E."/>
            <person name="Igarashi Y."/>
        </authorList>
    </citation>
    <scope>NUCLEOTIDE SEQUENCE</scope>
    <source>
        <strain evidence="2">RD004123</strain>
    </source>
</reference>
<dbReference type="Proteomes" id="UP001144280">
    <property type="component" value="Unassembled WGS sequence"/>
</dbReference>
<gene>
    <name evidence="2" type="ORF">Pa4123_64560</name>
</gene>
<dbReference type="EMBL" id="BSDI01000041">
    <property type="protein sequence ID" value="GLI01180.1"/>
    <property type="molecule type" value="Genomic_DNA"/>
</dbReference>
<dbReference type="NCBIfam" id="TIGR03083">
    <property type="entry name" value="maleylpyruvate isomerase family mycothiol-dependent enzyme"/>
    <property type="match status" value="1"/>
</dbReference>
<evidence type="ECO:0000259" key="1">
    <source>
        <dbReference type="Pfam" id="PF11716"/>
    </source>
</evidence>
<dbReference type="InterPro" id="IPR024344">
    <property type="entry name" value="MDMPI_metal-binding"/>
</dbReference>
<comment type="caution">
    <text evidence="2">The sequence shown here is derived from an EMBL/GenBank/DDBJ whole genome shotgun (WGS) entry which is preliminary data.</text>
</comment>
<dbReference type="InterPro" id="IPR034660">
    <property type="entry name" value="DinB/YfiT-like"/>
</dbReference>
<name>A0ABQ5R448_9ACTN</name>
<dbReference type="Pfam" id="PF11716">
    <property type="entry name" value="MDMPI_N"/>
    <property type="match status" value="1"/>
</dbReference>
<accession>A0ABQ5R448</accession>
<dbReference type="RefSeq" id="WP_281902001.1">
    <property type="nucleotide sequence ID" value="NZ_BSDI01000041.1"/>
</dbReference>
<proteinExistence type="predicted"/>
<evidence type="ECO:0000313" key="3">
    <source>
        <dbReference type="Proteomes" id="UP001144280"/>
    </source>
</evidence>
<dbReference type="InterPro" id="IPR017517">
    <property type="entry name" value="Maleyloyr_isom"/>
</dbReference>
<dbReference type="InterPro" id="IPR017519">
    <property type="entry name" value="CHP03085"/>
</dbReference>
<keyword evidence="3" id="KW-1185">Reference proteome</keyword>
<feature type="domain" description="Mycothiol-dependent maleylpyruvate isomerase metal-binding" evidence="1">
    <location>
        <begin position="7"/>
        <end position="49"/>
    </location>
</feature>
<protein>
    <submittedName>
        <fullName evidence="2">TIGR03085 family protein</fullName>
    </submittedName>
</protein>
<dbReference type="SUPFAM" id="SSF109854">
    <property type="entry name" value="DinB/YfiT-like putative metalloenzymes"/>
    <property type="match status" value="1"/>
</dbReference>